<sequence length="246" mass="26167">MRVFSGTPLKVAALALVATTSLSLTACDGGSKADDSHTSSAAADPLSKKGKVDKARFIKEVKTSMATVKTYRMETSLDGSMNGQKMNMKATTDYDGTDSSKPKAHMVTTTPESSGTLEQVIIDDQTYTKQGSKWQKTPSQTKSKKNDPGDMAVGFTQGIDNLTYVGKESRGHRYDATVPAASGGATPSASSSIGQKKTTGKVTYWLDDAKRFKGIKMSMPSGQGGDMAVDATFSKYNEKVEMPKVA</sequence>
<feature type="signal peptide" evidence="2">
    <location>
        <begin position="1"/>
        <end position="26"/>
    </location>
</feature>
<feature type="chain" id="PRO_5038861448" evidence="2">
    <location>
        <begin position="27"/>
        <end position="246"/>
    </location>
</feature>
<evidence type="ECO:0000256" key="1">
    <source>
        <dbReference type="SAM" id="MobiDB-lite"/>
    </source>
</evidence>
<name>A0A3E2D9E5_9ACTN</name>
<protein>
    <submittedName>
        <fullName evidence="3">Uncharacterized protein</fullName>
    </submittedName>
</protein>
<dbReference type="RefSeq" id="WP_065673317.1">
    <property type="nucleotide sequence ID" value="NZ_LYSN01000007.1"/>
</dbReference>
<dbReference type="AlphaFoldDB" id="A0A3E2D9E5"/>
<evidence type="ECO:0000313" key="4">
    <source>
        <dbReference type="Proteomes" id="UP000259211"/>
    </source>
</evidence>
<dbReference type="SUPFAM" id="SSF89392">
    <property type="entry name" value="Prokaryotic lipoproteins and lipoprotein localization factors"/>
    <property type="match status" value="1"/>
</dbReference>
<proteinExistence type="predicted"/>
<feature type="compositionally biased region" description="Polar residues" evidence="1">
    <location>
        <begin position="128"/>
        <end position="141"/>
    </location>
</feature>
<gene>
    <name evidence="3" type="ORF">CHT91_12310</name>
</gene>
<dbReference type="EMBL" id="NOWI01000018">
    <property type="protein sequence ID" value="RFT42022.1"/>
    <property type="molecule type" value="Genomic_DNA"/>
</dbReference>
<feature type="region of interest" description="Disordered" evidence="1">
    <location>
        <begin position="93"/>
        <end position="114"/>
    </location>
</feature>
<dbReference type="Gene3D" id="2.50.20.20">
    <property type="match status" value="1"/>
</dbReference>
<feature type="region of interest" description="Disordered" evidence="1">
    <location>
        <begin position="28"/>
        <end position="49"/>
    </location>
</feature>
<feature type="region of interest" description="Disordered" evidence="1">
    <location>
        <begin position="128"/>
        <end position="150"/>
    </location>
</feature>
<dbReference type="InterPro" id="IPR029046">
    <property type="entry name" value="LolA/LolB/LppX"/>
</dbReference>
<reference evidence="3 4" key="1">
    <citation type="submission" date="2017-07" db="EMBL/GenBank/DDBJ databases">
        <authorList>
            <person name="Sun Z.S."/>
            <person name="Albrecht U."/>
            <person name="Echele G."/>
            <person name="Lee C.C."/>
        </authorList>
    </citation>
    <scope>NUCLEOTIDE SEQUENCE [LARGE SCALE GENOMIC DNA]</scope>
    <source>
        <strain evidence="3 4">P16-029</strain>
    </source>
</reference>
<comment type="caution">
    <text evidence="3">The sequence shown here is derived from an EMBL/GenBank/DDBJ whole genome shotgun (WGS) entry which is preliminary data.</text>
</comment>
<organism evidence="3 4">
    <name type="scientific">Cutibacterium avidum</name>
    <dbReference type="NCBI Taxonomy" id="33010"/>
    <lineage>
        <taxon>Bacteria</taxon>
        <taxon>Bacillati</taxon>
        <taxon>Actinomycetota</taxon>
        <taxon>Actinomycetes</taxon>
        <taxon>Propionibacteriales</taxon>
        <taxon>Propionibacteriaceae</taxon>
        <taxon>Cutibacterium</taxon>
    </lineage>
</organism>
<dbReference type="Proteomes" id="UP000259211">
    <property type="component" value="Unassembled WGS sequence"/>
</dbReference>
<accession>A0A3E2D9E5</accession>
<evidence type="ECO:0000256" key="2">
    <source>
        <dbReference type="SAM" id="SignalP"/>
    </source>
</evidence>
<dbReference type="PROSITE" id="PS51257">
    <property type="entry name" value="PROKAR_LIPOPROTEIN"/>
    <property type="match status" value="1"/>
</dbReference>
<evidence type="ECO:0000313" key="3">
    <source>
        <dbReference type="EMBL" id="RFT42022.1"/>
    </source>
</evidence>
<keyword evidence="2" id="KW-0732">Signal</keyword>